<keyword evidence="10" id="KW-1185">Reference proteome</keyword>
<gene>
    <name evidence="9" type="primary">cobA</name>
    <name evidence="9" type="ORF">FYJ57_08065</name>
</gene>
<dbReference type="Gene3D" id="3.30.950.10">
    <property type="entry name" value="Methyltransferase, Cobalt-precorrin-4 Transmethylase, Domain 2"/>
    <property type="match status" value="1"/>
</dbReference>
<evidence type="ECO:0000313" key="9">
    <source>
        <dbReference type="EMBL" id="MST66692.1"/>
    </source>
</evidence>
<dbReference type="Proteomes" id="UP000440513">
    <property type="component" value="Unassembled WGS sequence"/>
</dbReference>
<evidence type="ECO:0000259" key="7">
    <source>
        <dbReference type="Pfam" id="PF00590"/>
    </source>
</evidence>
<accession>A0A7X2P392</accession>
<dbReference type="CDD" id="cd06578">
    <property type="entry name" value="HemD"/>
    <property type="match status" value="1"/>
</dbReference>
<dbReference type="GO" id="GO:0004852">
    <property type="term" value="F:uroporphyrinogen-III synthase activity"/>
    <property type="evidence" value="ECO:0007669"/>
    <property type="project" value="InterPro"/>
</dbReference>
<evidence type="ECO:0000256" key="4">
    <source>
        <dbReference type="ARBA" id="ARBA00022691"/>
    </source>
</evidence>
<dbReference type="CDD" id="cd11642">
    <property type="entry name" value="SUMT"/>
    <property type="match status" value="1"/>
</dbReference>
<dbReference type="AlphaFoldDB" id="A0A7X2P392"/>
<dbReference type="FunFam" id="3.40.1010.10:FF:000001">
    <property type="entry name" value="Siroheme synthase"/>
    <property type="match status" value="1"/>
</dbReference>
<proteinExistence type="inferred from homology"/>
<comment type="similarity">
    <text evidence="6">Belongs to the precorrin methyltransferase family.</text>
</comment>
<evidence type="ECO:0000256" key="5">
    <source>
        <dbReference type="ARBA" id="ARBA00023244"/>
    </source>
</evidence>
<dbReference type="PANTHER" id="PTHR45790:SF3">
    <property type="entry name" value="S-ADENOSYL-L-METHIONINE-DEPENDENT UROPORPHYRINOGEN III METHYLTRANSFERASE, CHLOROPLASTIC"/>
    <property type="match status" value="1"/>
</dbReference>
<dbReference type="InterPro" id="IPR050161">
    <property type="entry name" value="Siro_Cobalamin_biosynth"/>
</dbReference>
<dbReference type="InterPro" id="IPR014777">
    <property type="entry name" value="4pyrrole_Mease_sub1"/>
</dbReference>
<evidence type="ECO:0000256" key="3">
    <source>
        <dbReference type="ARBA" id="ARBA00022679"/>
    </source>
</evidence>
<keyword evidence="2 6" id="KW-0489">Methyltransferase</keyword>
<evidence type="ECO:0000259" key="8">
    <source>
        <dbReference type="Pfam" id="PF02602"/>
    </source>
</evidence>
<dbReference type="InterPro" id="IPR003043">
    <property type="entry name" value="Uropor_MeTrfase_CS"/>
</dbReference>
<dbReference type="NCBIfam" id="TIGR01469">
    <property type="entry name" value="cobA_cysG_Cterm"/>
    <property type="match status" value="1"/>
</dbReference>
<name>A0A7X2P392_9FIRM</name>
<evidence type="ECO:0000313" key="10">
    <source>
        <dbReference type="Proteomes" id="UP000440513"/>
    </source>
</evidence>
<dbReference type="NCBIfam" id="NF004790">
    <property type="entry name" value="PRK06136.1"/>
    <property type="match status" value="1"/>
</dbReference>
<dbReference type="Gene3D" id="3.40.50.10090">
    <property type="match status" value="2"/>
</dbReference>
<dbReference type="RefSeq" id="WP_154432285.1">
    <property type="nucleotide sequence ID" value="NZ_JBQHRL010000004.1"/>
</dbReference>
<sequence length="507" mass="55052">MSKQGKVWLVGAGPGDVGLFTIKGKDILAKAEVVVYDSLVGDGVLTMVPENAEKINVGKRAGHHTMKQENINKVLLEKAQEGKRVVRLKGGDPFLFGRGGEELELLCEHKIPYEVVPGVTSCIAVPAYNGIPVTHRDFSSSVHVITGHKRAGERYNIDFEALVRTKGTLVFLMGITAMEDICKGLLEAGMDPETPAAVLQQGTIAGQKRVVATVNTLKQASNAAKIQTPAIIVVGQVCQVADTFGWYEKLPLAGYKVLVTRPKELVSGMAKKLREQGAEVLELPAIGVKPVEDRTNLSRVFEKLDTYQWIAFTSPSGVRIFFELLMEAGKDIRALGQIKIAAIGRGTEKALKKHNLYPDLMPEVFDGASLGEKMAKECEPGAKILLARAAIGNKEVIEELAKREDLIVDDVAIYDTFYEDQDLIDEKGQFERGKIDCAVFTSASTVKGFVAATEGLDYTKVLAACIGKQTQEEALRYGMKTAVAKEASIDSLVELVIKLKGQISGSY</sequence>
<dbReference type="GO" id="GO:0032259">
    <property type="term" value="P:methylation"/>
    <property type="evidence" value="ECO:0007669"/>
    <property type="project" value="UniProtKB-KW"/>
</dbReference>
<dbReference type="InterPro" id="IPR014776">
    <property type="entry name" value="4pyrrole_Mease_sub2"/>
</dbReference>
<feature type="domain" description="Tetrapyrrole methylase" evidence="7">
    <location>
        <begin position="6"/>
        <end position="217"/>
    </location>
</feature>
<keyword evidence="3 6" id="KW-0808">Transferase</keyword>
<keyword evidence="4" id="KW-0949">S-adenosyl-L-methionine</keyword>
<protein>
    <recommendedName>
        <fullName evidence="1">uroporphyrinogen-III C-methyltransferase</fullName>
        <ecNumber evidence="1">2.1.1.107</ecNumber>
    </recommendedName>
</protein>
<dbReference type="FunFam" id="3.30.950.10:FF:000001">
    <property type="entry name" value="Siroheme synthase"/>
    <property type="match status" value="1"/>
</dbReference>
<dbReference type="InterPro" id="IPR006366">
    <property type="entry name" value="CobA/CysG_C"/>
</dbReference>
<dbReference type="Pfam" id="PF00590">
    <property type="entry name" value="TP_methylase"/>
    <property type="match status" value="1"/>
</dbReference>
<comment type="caution">
    <text evidence="9">The sequence shown here is derived from an EMBL/GenBank/DDBJ whole genome shotgun (WGS) entry which is preliminary data.</text>
</comment>
<dbReference type="Pfam" id="PF02602">
    <property type="entry name" value="HEM4"/>
    <property type="match status" value="1"/>
</dbReference>
<dbReference type="InterPro" id="IPR036108">
    <property type="entry name" value="4pyrrol_syn_uPrphyn_synt_sf"/>
</dbReference>
<dbReference type="PANTHER" id="PTHR45790">
    <property type="entry name" value="SIROHEME SYNTHASE-RELATED"/>
    <property type="match status" value="1"/>
</dbReference>
<dbReference type="InterPro" id="IPR003754">
    <property type="entry name" value="4pyrrol_synth_uPrphyn_synth"/>
</dbReference>
<feature type="domain" description="Tetrapyrrole biosynthesis uroporphyrinogen III synthase" evidence="8">
    <location>
        <begin position="269"/>
        <end position="494"/>
    </location>
</feature>
<reference evidence="9 10" key="1">
    <citation type="submission" date="2019-08" db="EMBL/GenBank/DDBJ databases">
        <title>In-depth cultivation of the pig gut microbiome towards novel bacterial diversity and tailored functional studies.</title>
        <authorList>
            <person name="Wylensek D."/>
            <person name="Hitch T.C.A."/>
            <person name="Clavel T."/>
        </authorList>
    </citation>
    <scope>NUCLEOTIDE SEQUENCE [LARGE SCALE GENOMIC DNA]</scope>
    <source>
        <strain evidence="9 10">BSM-380-WT-5A</strain>
    </source>
</reference>
<dbReference type="EC" id="2.1.1.107" evidence="1"/>
<keyword evidence="5" id="KW-0627">Porphyrin biosynthesis</keyword>
<dbReference type="Gene3D" id="3.40.1010.10">
    <property type="entry name" value="Cobalt-precorrin-4 Transmethylase, Domain 1"/>
    <property type="match status" value="1"/>
</dbReference>
<evidence type="ECO:0000256" key="6">
    <source>
        <dbReference type="RuleBase" id="RU003960"/>
    </source>
</evidence>
<dbReference type="SUPFAM" id="SSF53790">
    <property type="entry name" value="Tetrapyrrole methylase"/>
    <property type="match status" value="1"/>
</dbReference>
<dbReference type="InterPro" id="IPR000878">
    <property type="entry name" value="4pyrrol_Mease"/>
</dbReference>
<dbReference type="SUPFAM" id="SSF69618">
    <property type="entry name" value="HemD-like"/>
    <property type="match status" value="1"/>
</dbReference>
<evidence type="ECO:0000256" key="2">
    <source>
        <dbReference type="ARBA" id="ARBA00022603"/>
    </source>
</evidence>
<dbReference type="PROSITE" id="PS00840">
    <property type="entry name" value="SUMT_2"/>
    <property type="match status" value="1"/>
</dbReference>
<dbReference type="GO" id="GO:0004851">
    <property type="term" value="F:uroporphyrin-III C-methyltransferase activity"/>
    <property type="evidence" value="ECO:0007669"/>
    <property type="project" value="UniProtKB-EC"/>
</dbReference>
<dbReference type="EMBL" id="VUMS01000012">
    <property type="protein sequence ID" value="MST66692.1"/>
    <property type="molecule type" value="Genomic_DNA"/>
</dbReference>
<dbReference type="InterPro" id="IPR035996">
    <property type="entry name" value="4pyrrol_Methylase_sf"/>
</dbReference>
<dbReference type="GO" id="GO:0019354">
    <property type="term" value="P:siroheme biosynthetic process"/>
    <property type="evidence" value="ECO:0007669"/>
    <property type="project" value="InterPro"/>
</dbReference>
<evidence type="ECO:0000256" key="1">
    <source>
        <dbReference type="ARBA" id="ARBA00012162"/>
    </source>
</evidence>
<organism evidence="9 10">
    <name type="scientific">Oliverpabstia intestinalis</name>
    <dbReference type="NCBI Taxonomy" id="2606633"/>
    <lineage>
        <taxon>Bacteria</taxon>
        <taxon>Bacillati</taxon>
        <taxon>Bacillota</taxon>
        <taxon>Clostridia</taxon>
        <taxon>Lachnospirales</taxon>
        <taxon>Lachnospiraceae</taxon>
        <taxon>Oliverpabstia</taxon>
    </lineage>
</organism>